<evidence type="ECO:0000313" key="2">
    <source>
        <dbReference type="EMBL" id="KAG0269568.1"/>
    </source>
</evidence>
<reference evidence="2" key="1">
    <citation type="journal article" date="2020" name="Fungal Divers.">
        <title>Resolving the Mortierellaceae phylogeny through synthesis of multi-gene phylogenetics and phylogenomics.</title>
        <authorList>
            <person name="Vandepol N."/>
            <person name="Liber J."/>
            <person name="Desiro A."/>
            <person name="Na H."/>
            <person name="Kennedy M."/>
            <person name="Barry K."/>
            <person name="Grigoriev I.V."/>
            <person name="Miller A.N."/>
            <person name="O'Donnell K."/>
            <person name="Stajich J.E."/>
            <person name="Bonito G."/>
        </authorList>
    </citation>
    <scope>NUCLEOTIDE SEQUENCE</scope>
    <source>
        <strain evidence="2">BC1065</strain>
    </source>
</reference>
<organism evidence="2 3">
    <name type="scientific">Actinomortierella ambigua</name>
    <dbReference type="NCBI Taxonomy" id="1343610"/>
    <lineage>
        <taxon>Eukaryota</taxon>
        <taxon>Fungi</taxon>
        <taxon>Fungi incertae sedis</taxon>
        <taxon>Mucoromycota</taxon>
        <taxon>Mortierellomycotina</taxon>
        <taxon>Mortierellomycetes</taxon>
        <taxon>Mortierellales</taxon>
        <taxon>Mortierellaceae</taxon>
        <taxon>Actinomortierella</taxon>
    </lineage>
</organism>
<keyword evidence="1" id="KW-0732">Signal</keyword>
<feature type="chain" id="PRO_5040265177" evidence="1">
    <location>
        <begin position="21"/>
        <end position="119"/>
    </location>
</feature>
<protein>
    <submittedName>
        <fullName evidence="2">Uncharacterized protein</fullName>
    </submittedName>
</protein>
<dbReference type="Proteomes" id="UP000807716">
    <property type="component" value="Unassembled WGS sequence"/>
</dbReference>
<accession>A0A9P6UCN9</accession>
<feature type="signal peptide" evidence="1">
    <location>
        <begin position="1"/>
        <end position="20"/>
    </location>
</feature>
<dbReference type="AlphaFoldDB" id="A0A9P6UCN9"/>
<dbReference type="EMBL" id="JAAAJB010000022">
    <property type="protein sequence ID" value="KAG0269568.1"/>
    <property type="molecule type" value="Genomic_DNA"/>
</dbReference>
<keyword evidence="3" id="KW-1185">Reference proteome</keyword>
<comment type="caution">
    <text evidence="2">The sequence shown here is derived from an EMBL/GenBank/DDBJ whole genome shotgun (WGS) entry which is preliminary data.</text>
</comment>
<evidence type="ECO:0000256" key="1">
    <source>
        <dbReference type="SAM" id="SignalP"/>
    </source>
</evidence>
<name>A0A9P6UCN9_9FUNG</name>
<sequence length="119" mass="12917">MKVLSSLAVLAAVAVIAAQAEPGPPKKPGKKPWPIWGEIEYCGHDNEHKFRVMPGECKSLTWSGKVCDIDVPDGAWCQAYTDKNCKTPSGGNWHSQKEVKSIKCSWRPGGGGHHGPHDD</sequence>
<evidence type="ECO:0000313" key="3">
    <source>
        <dbReference type="Proteomes" id="UP000807716"/>
    </source>
</evidence>
<gene>
    <name evidence="2" type="ORF">DFQ27_003031</name>
</gene>
<proteinExistence type="predicted"/>